<dbReference type="Proteomes" id="UP001222770">
    <property type="component" value="Unassembled WGS sequence"/>
</dbReference>
<keyword evidence="7" id="KW-1015">Disulfide bond</keyword>
<keyword evidence="3" id="KW-0479">Metal-binding</keyword>
<dbReference type="InterPro" id="IPR011118">
    <property type="entry name" value="Tannase/feruloyl_esterase"/>
</dbReference>
<accession>A0ABT6CIF3</accession>
<evidence type="ECO:0000256" key="4">
    <source>
        <dbReference type="ARBA" id="ARBA00022729"/>
    </source>
</evidence>
<organism evidence="8 9">
    <name type="scientific">Novosphingobium cyanobacteriorum</name>
    <dbReference type="NCBI Taxonomy" id="3024215"/>
    <lineage>
        <taxon>Bacteria</taxon>
        <taxon>Pseudomonadati</taxon>
        <taxon>Pseudomonadota</taxon>
        <taxon>Alphaproteobacteria</taxon>
        <taxon>Sphingomonadales</taxon>
        <taxon>Sphingomonadaceae</taxon>
        <taxon>Novosphingobium</taxon>
    </lineage>
</organism>
<dbReference type="RefSeq" id="WP_277277645.1">
    <property type="nucleotide sequence ID" value="NZ_JAROCY010000009.1"/>
</dbReference>
<keyword evidence="2" id="KW-0719">Serine esterase</keyword>
<dbReference type="SUPFAM" id="SSF53474">
    <property type="entry name" value="alpha/beta-Hydrolases"/>
    <property type="match status" value="1"/>
</dbReference>
<keyword evidence="6" id="KW-0106">Calcium</keyword>
<keyword evidence="4" id="KW-0732">Signal</keyword>
<dbReference type="GO" id="GO:0016787">
    <property type="term" value="F:hydrolase activity"/>
    <property type="evidence" value="ECO:0007669"/>
    <property type="project" value="UniProtKB-KW"/>
</dbReference>
<evidence type="ECO:0000313" key="8">
    <source>
        <dbReference type="EMBL" id="MDF8333696.1"/>
    </source>
</evidence>
<protein>
    <submittedName>
        <fullName evidence="8">Tannase/feruloyl esterase family alpha/beta hydrolase</fullName>
    </submittedName>
</protein>
<sequence length="511" mass="55009">MAAGLTAVPVRSEDVQGPGQGVCERLQQMGDGDLRVLEAHDVAAGVAPSFYGENEGLRMPAHCLLRGSFGERKGVGGRIYETRFELRMPAAWNGRFLFEGGGNMDGVDWPAHGTLFGRLSPSALERGYAVVRSNGGHVSPGNNSADGTWAVDQQARIDYGYVALDRVAIAAKRIVAAYYGKPAAHSYFVGCSNGGRQAMLVTQKFPSYFDGVVAGNAAFNLIRIAPRFSWATAQLTRISKPGVGAFSQGDMDLVAKGAVKQCDRLDGLADGLIQDVAACRFDPVVLQCKGAKTASCLAAPQVVTLKRLMTGPLDPQGKPYYARLPYDSTPPGWDGVKQADPAAPSLFMDTMRYFASTPPNPTLDARDVHFPGVFKSLESARELVDAEGTMLNSFAPHGKLIIYHGTSDYALSTFELTGWYDRLAKDTGGRTQDWARLFLVPGMMHCGGGKATDEFDPLSAIQDWVEEGRAPDRIIATGKELPGISRPLCPWPKVARYRGGDPKSAESFECS</sequence>
<dbReference type="Gene3D" id="3.40.50.1820">
    <property type="entry name" value="alpha/beta hydrolase"/>
    <property type="match status" value="1"/>
</dbReference>
<comment type="caution">
    <text evidence="8">The sequence shown here is derived from an EMBL/GenBank/DDBJ whole genome shotgun (WGS) entry which is preliminary data.</text>
</comment>
<keyword evidence="9" id="KW-1185">Reference proteome</keyword>
<name>A0ABT6CIF3_9SPHN</name>
<evidence type="ECO:0000256" key="7">
    <source>
        <dbReference type="ARBA" id="ARBA00023157"/>
    </source>
</evidence>
<evidence type="ECO:0000313" key="9">
    <source>
        <dbReference type="Proteomes" id="UP001222770"/>
    </source>
</evidence>
<dbReference type="PANTHER" id="PTHR33938:SF15">
    <property type="entry name" value="FERULOYL ESTERASE B-RELATED"/>
    <property type="match status" value="1"/>
</dbReference>
<evidence type="ECO:0000256" key="1">
    <source>
        <dbReference type="ARBA" id="ARBA00006249"/>
    </source>
</evidence>
<dbReference type="PANTHER" id="PTHR33938">
    <property type="entry name" value="FERULOYL ESTERASE B-RELATED"/>
    <property type="match status" value="1"/>
</dbReference>
<keyword evidence="5 8" id="KW-0378">Hydrolase</keyword>
<dbReference type="Pfam" id="PF07519">
    <property type="entry name" value="Tannase"/>
    <property type="match status" value="1"/>
</dbReference>
<dbReference type="EMBL" id="JAROCY010000009">
    <property type="protein sequence ID" value="MDF8333696.1"/>
    <property type="molecule type" value="Genomic_DNA"/>
</dbReference>
<evidence type="ECO:0000256" key="5">
    <source>
        <dbReference type="ARBA" id="ARBA00022801"/>
    </source>
</evidence>
<evidence type="ECO:0000256" key="2">
    <source>
        <dbReference type="ARBA" id="ARBA00022487"/>
    </source>
</evidence>
<dbReference type="InterPro" id="IPR029058">
    <property type="entry name" value="AB_hydrolase_fold"/>
</dbReference>
<comment type="similarity">
    <text evidence="1">Belongs to the tannase family.</text>
</comment>
<reference evidence="8 9" key="1">
    <citation type="submission" date="2023-03" db="EMBL/GenBank/DDBJ databases">
        <title>Novosphingobium cyanobacteriorum sp. nov., isolated from a eutrophic reservoir during the Microcystis bloom period.</title>
        <authorList>
            <person name="Kang M."/>
            <person name="Le V."/>
            <person name="Ko S.-R."/>
            <person name="Lee S.-A."/>
            <person name="Ahn C.-Y."/>
        </authorList>
    </citation>
    <scope>NUCLEOTIDE SEQUENCE [LARGE SCALE GENOMIC DNA]</scope>
    <source>
        <strain evidence="8 9">HBC54</strain>
    </source>
</reference>
<evidence type="ECO:0000256" key="3">
    <source>
        <dbReference type="ARBA" id="ARBA00022723"/>
    </source>
</evidence>
<proteinExistence type="inferred from homology"/>
<gene>
    <name evidence="8" type="ORF">POM99_10835</name>
</gene>
<evidence type="ECO:0000256" key="6">
    <source>
        <dbReference type="ARBA" id="ARBA00022837"/>
    </source>
</evidence>